<reference evidence="1 2" key="1">
    <citation type="submission" date="2020-10" db="EMBL/GenBank/DDBJ databases">
        <title>Degradation of 1,4-Dioxane by Xanthobacter sp. YN2, via a Novel Group-2 Soluble Di-Iron Monooxygenase.</title>
        <authorList>
            <person name="Ma F."/>
            <person name="Wang Y."/>
            <person name="Yang J."/>
            <person name="Guo H."/>
            <person name="Su D."/>
            <person name="Yu L."/>
        </authorList>
    </citation>
    <scope>NUCLEOTIDE SEQUENCE [LARGE SCALE GENOMIC DNA]</scope>
    <source>
        <strain evidence="1 2">YN2</strain>
    </source>
</reference>
<gene>
    <name evidence="1" type="ORF">EZH22_17230</name>
</gene>
<accession>A0A974SGN7</accession>
<organism evidence="1 2">
    <name type="scientific">Xanthobacter dioxanivorans</name>
    <dbReference type="NCBI Taxonomy" id="2528964"/>
    <lineage>
        <taxon>Bacteria</taxon>
        <taxon>Pseudomonadati</taxon>
        <taxon>Pseudomonadota</taxon>
        <taxon>Alphaproteobacteria</taxon>
        <taxon>Hyphomicrobiales</taxon>
        <taxon>Xanthobacteraceae</taxon>
        <taxon>Xanthobacter</taxon>
    </lineage>
</organism>
<dbReference type="RefSeq" id="WP_203191760.1">
    <property type="nucleotide sequence ID" value="NZ_CP063362.1"/>
</dbReference>
<keyword evidence="2" id="KW-1185">Reference proteome</keyword>
<evidence type="ECO:0000313" key="2">
    <source>
        <dbReference type="Proteomes" id="UP000596427"/>
    </source>
</evidence>
<dbReference type="KEGG" id="xdi:EZH22_17230"/>
<proteinExistence type="predicted"/>
<dbReference type="EMBL" id="CP063362">
    <property type="protein sequence ID" value="QRG04885.1"/>
    <property type="molecule type" value="Genomic_DNA"/>
</dbReference>
<dbReference type="Proteomes" id="UP000596427">
    <property type="component" value="Chromosome"/>
</dbReference>
<name>A0A974SGN7_9HYPH</name>
<protein>
    <submittedName>
        <fullName evidence="1">Uncharacterized protein</fullName>
    </submittedName>
</protein>
<evidence type="ECO:0000313" key="1">
    <source>
        <dbReference type="EMBL" id="QRG04885.1"/>
    </source>
</evidence>
<sequence length="230" mass="26141">MNGYLGFMGFWSDIDQDYQLRYQEWHNCEHIPERLGIPGFIEGRRYRGAPGGPNFFMCYVTAGPEVLRSEAYLSALNRPTPWTQEALAHFRNPTRTLYRKLRAVGPEGGYAPYVLLLRFDDERPAETLENQVVEALSGNGFAAVSGALYEVDAEASSIMTAERRIYAGGPGRQRYLIAIEALDRAQAEEGAERLERRLSPGARDLDRSIYWLETRIRAEDLRASARKDMQ</sequence>
<dbReference type="AlphaFoldDB" id="A0A974SGN7"/>